<evidence type="ECO:0000313" key="3">
    <source>
        <dbReference type="Proteomes" id="UP001157418"/>
    </source>
</evidence>
<evidence type="ECO:0000313" key="2">
    <source>
        <dbReference type="EMBL" id="CAH1441030.1"/>
    </source>
</evidence>
<feature type="compositionally biased region" description="Polar residues" evidence="1">
    <location>
        <begin position="94"/>
        <end position="110"/>
    </location>
</feature>
<sequence>MFEVLNGTFAYIPRSFGDNQQKQTLISLVRRYYEDGLDNFIDSDIRDQVNIRSFHIFKEIAYQCISWNLEDRPTMKTIIKRIQEALDIQNPEASSTINTAPSHQHQSLESSAHHRKSIGDDRPKTLVNLVRHHYDDQRLDVLIDPLIHDQVHSQSFRLFIRIVYRCISLNLEDRPTIKRIVKRIEEAQDIQNHYEAASTIATQSIQHQNLESFRISLKEINLAIKDFSQETPIGDGGYELAWRCISLTLRERPTMETIIEGIDAIEFQVSTFP</sequence>
<accession>A0AAU9NTV2</accession>
<dbReference type="Gene3D" id="1.10.510.10">
    <property type="entry name" value="Transferase(Phosphotransferase) domain 1"/>
    <property type="match status" value="2"/>
</dbReference>
<reference evidence="2 3" key="1">
    <citation type="submission" date="2022-01" db="EMBL/GenBank/DDBJ databases">
        <authorList>
            <person name="Xiong W."/>
            <person name="Schranz E."/>
        </authorList>
    </citation>
    <scope>NUCLEOTIDE SEQUENCE [LARGE SCALE GENOMIC DNA]</scope>
</reference>
<evidence type="ECO:0000256" key="1">
    <source>
        <dbReference type="SAM" id="MobiDB-lite"/>
    </source>
</evidence>
<gene>
    <name evidence="2" type="ORF">LVIROSA_LOCUS27124</name>
</gene>
<dbReference type="AlphaFoldDB" id="A0AAU9NTV2"/>
<name>A0AAU9NTV2_9ASTR</name>
<proteinExistence type="predicted"/>
<dbReference type="EMBL" id="CAKMRJ010005412">
    <property type="protein sequence ID" value="CAH1441030.1"/>
    <property type="molecule type" value="Genomic_DNA"/>
</dbReference>
<protein>
    <recommendedName>
        <fullName evidence="4">Serine-threonine/tyrosine-protein kinase catalytic domain-containing protein</fullName>
    </recommendedName>
</protein>
<dbReference type="GO" id="GO:0004714">
    <property type="term" value="F:transmembrane receptor protein tyrosine kinase activity"/>
    <property type="evidence" value="ECO:0007669"/>
    <property type="project" value="InterPro"/>
</dbReference>
<feature type="region of interest" description="Disordered" evidence="1">
    <location>
        <begin position="94"/>
        <end position="120"/>
    </location>
</feature>
<dbReference type="InterPro" id="IPR045272">
    <property type="entry name" value="ANXUR1/2-like"/>
</dbReference>
<dbReference type="Proteomes" id="UP001157418">
    <property type="component" value="Unassembled WGS sequence"/>
</dbReference>
<dbReference type="GO" id="GO:0005886">
    <property type="term" value="C:plasma membrane"/>
    <property type="evidence" value="ECO:0007669"/>
    <property type="project" value="TreeGrafter"/>
</dbReference>
<dbReference type="PANTHER" id="PTHR27003">
    <property type="entry name" value="OS07G0166700 PROTEIN"/>
    <property type="match status" value="1"/>
</dbReference>
<comment type="caution">
    <text evidence="2">The sequence shown here is derived from an EMBL/GenBank/DDBJ whole genome shotgun (WGS) entry which is preliminary data.</text>
</comment>
<dbReference type="GO" id="GO:0009506">
    <property type="term" value="C:plasmodesma"/>
    <property type="evidence" value="ECO:0007669"/>
    <property type="project" value="TreeGrafter"/>
</dbReference>
<keyword evidence="3" id="KW-1185">Reference proteome</keyword>
<evidence type="ECO:0008006" key="4">
    <source>
        <dbReference type="Google" id="ProtNLM"/>
    </source>
</evidence>
<organism evidence="2 3">
    <name type="scientific">Lactuca virosa</name>
    <dbReference type="NCBI Taxonomy" id="75947"/>
    <lineage>
        <taxon>Eukaryota</taxon>
        <taxon>Viridiplantae</taxon>
        <taxon>Streptophyta</taxon>
        <taxon>Embryophyta</taxon>
        <taxon>Tracheophyta</taxon>
        <taxon>Spermatophyta</taxon>
        <taxon>Magnoliopsida</taxon>
        <taxon>eudicotyledons</taxon>
        <taxon>Gunneridae</taxon>
        <taxon>Pentapetalae</taxon>
        <taxon>asterids</taxon>
        <taxon>campanulids</taxon>
        <taxon>Asterales</taxon>
        <taxon>Asteraceae</taxon>
        <taxon>Cichorioideae</taxon>
        <taxon>Cichorieae</taxon>
        <taxon>Lactucinae</taxon>
        <taxon>Lactuca</taxon>
    </lineage>
</organism>
<dbReference type="PANTHER" id="PTHR27003:SF359">
    <property type="entry name" value="SERINE_THREONINE-PROTEIN KINASE UNC-51-RELATED"/>
    <property type="match status" value="1"/>
</dbReference>